<evidence type="ECO:0000313" key="2">
    <source>
        <dbReference type="EMBL" id="MVU78656.1"/>
    </source>
</evidence>
<dbReference type="GO" id="GO:0046872">
    <property type="term" value="F:metal ion binding"/>
    <property type="evidence" value="ECO:0007669"/>
    <property type="project" value="InterPro"/>
</dbReference>
<name>A0A7K1UW88_9NOCA</name>
<keyword evidence="3" id="KW-1185">Reference proteome</keyword>
<dbReference type="SUPFAM" id="SSF109854">
    <property type="entry name" value="DinB/YfiT-like putative metalloenzymes"/>
    <property type="match status" value="1"/>
</dbReference>
<accession>A0A7K1UW88</accession>
<sequence length="199" mass="21848">MADKAPVDPTVDLVERAVAQLGDVIAAITPDQAGLPTPCENWDVRGLLTHVVGKGLPNFVVSMRGGTIDWTAPPEEIGENWDEKFRAHARALLEEWRAADLDRLVPGRGGEVPLRSRADQQIAEFVTHAWDLTRATGQSRTLDPELAEHTLAWSKPILKPEFRGPGKPFGAELPIADDAPAYDRLAAWFGRDPHWQPAA</sequence>
<dbReference type="AlphaFoldDB" id="A0A7K1UW88"/>
<dbReference type="NCBIfam" id="TIGR03083">
    <property type="entry name" value="maleylpyruvate isomerase family mycothiol-dependent enzyme"/>
    <property type="match status" value="1"/>
</dbReference>
<evidence type="ECO:0000313" key="3">
    <source>
        <dbReference type="Proteomes" id="UP000466794"/>
    </source>
</evidence>
<proteinExistence type="predicted"/>
<dbReference type="Proteomes" id="UP000466794">
    <property type="component" value="Unassembled WGS sequence"/>
</dbReference>
<organism evidence="2 3">
    <name type="scientific">Nocardia terrae</name>
    <dbReference type="NCBI Taxonomy" id="2675851"/>
    <lineage>
        <taxon>Bacteria</taxon>
        <taxon>Bacillati</taxon>
        <taxon>Actinomycetota</taxon>
        <taxon>Actinomycetes</taxon>
        <taxon>Mycobacteriales</taxon>
        <taxon>Nocardiaceae</taxon>
        <taxon>Nocardia</taxon>
    </lineage>
</organism>
<dbReference type="InterPro" id="IPR034660">
    <property type="entry name" value="DinB/YfiT-like"/>
</dbReference>
<dbReference type="InterPro" id="IPR017520">
    <property type="entry name" value="CHP03086"/>
</dbReference>
<protein>
    <submittedName>
        <fullName evidence="2">TIGR03086 family protein</fullName>
    </submittedName>
</protein>
<reference evidence="2 3" key="1">
    <citation type="submission" date="2019-12" db="EMBL/GenBank/DDBJ databases">
        <title>Nocardia sp. nov. ET3-3 isolated from soil.</title>
        <authorList>
            <person name="Kanchanasin P."/>
            <person name="Tanasupawat S."/>
            <person name="Yuki M."/>
            <person name="Kudo T."/>
        </authorList>
    </citation>
    <scope>NUCLEOTIDE SEQUENCE [LARGE SCALE GENOMIC DNA]</scope>
    <source>
        <strain evidence="2 3">ET3-3</strain>
    </source>
</reference>
<gene>
    <name evidence="2" type="ORF">GPX89_15555</name>
</gene>
<dbReference type="RefSeq" id="WP_157388321.1">
    <property type="nucleotide sequence ID" value="NZ_WRPP01000003.1"/>
</dbReference>
<dbReference type="InterPro" id="IPR024344">
    <property type="entry name" value="MDMPI_metal-binding"/>
</dbReference>
<feature type="domain" description="Mycothiol-dependent maleylpyruvate isomerase metal-binding" evidence="1">
    <location>
        <begin position="15"/>
        <end position="132"/>
    </location>
</feature>
<dbReference type="EMBL" id="WRPP01000003">
    <property type="protein sequence ID" value="MVU78656.1"/>
    <property type="molecule type" value="Genomic_DNA"/>
</dbReference>
<evidence type="ECO:0000259" key="1">
    <source>
        <dbReference type="Pfam" id="PF11716"/>
    </source>
</evidence>
<dbReference type="InterPro" id="IPR017517">
    <property type="entry name" value="Maleyloyr_isom"/>
</dbReference>
<dbReference type="NCBIfam" id="TIGR03086">
    <property type="entry name" value="TIGR03086 family metal-binding protein"/>
    <property type="match status" value="1"/>
</dbReference>
<dbReference type="Pfam" id="PF11716">
    <property type="entry name" value="MDMPI_N"/>
    <property type="match status" value="1"/>
</dbReference>
<dbReference type="Gene3D" id="1.20.120.450">
    <property type="entry name" value="dinb family like domain"/>
    <property type="match status" value="1"/>
</dbReference>
<comment type="caution">
    <text evidence="2">The sequence shown here is derived from an EMBL/GenBank/DDBJ whole genome shotgun (WGS) entry which is preliminary data.</text>
</comment>